<keyword evidence="3" id="KW-1185">Reference proteome</keyword>
<evidence type="ECO:0008006" key="4">
    <source>
        <dbReference type="Google" id="ProtNLM"/>
    </source>
</evidence>
<feature type="region of interest" description="Disordered" evidence="1">
    <location>
        <begin position="1"/>
        <end position="53"/>
    </location>
</feature>
<proteinExistence type="predicted"/>
<feature type="compositionally biased region" description="Polar residues" evidence="1">
    <location>
        <begin position="38"/>
        <end position="52"/>
    </location>
</feature>
<dbReference type="SUPFAM" id="SSF55729">
    <property type="entry name" value="Acyl-CoA N-acyltransferases (Nat)"/>
    <property type="match status" value="1"/>
</dbReference>
<gene>
    <name evidence="2" type="ORF">KPS_000041</name>
</gene>
<evidence type="ECO:0000313" key="2">
    <source>
        <dbReference type="EMBL" id="WMW65557.1"/>
    </source>
</evidence>
<dbReference type="RefSeq" id="WP_309541550.1">
    <property type="nucleotide sequence ID" value="NZ_CP133659.1"/>
</dbReference>
<protein>
    <recommendedName>
        <fullName evidence="4">N-acetyltransferase domain-containing protein</fullName>
    </recommendedName>
</protein>
<dbReference type="Proteomes" id="UP001180616">
    <property type="component" value="Chromosome"/>
</dbReference>
<accession>A0ABY9R2Y3</accession>
<name>A0ABY9R2Y3_9BACT</name>
<reference evidence="2" key="1">
    <citation type="submission" date="2023-09" db="EMBL/GenBank/DDBJ databases">
        <authorList>
            <consortium name="CW5 consortium"/>
            <person name="Lu C.-W."/>
        </authorList>
    </citation>
    <scope>NUCLEOTIDE SEQUENCE</scope>
    <source>
        <strain evidence="2">KPS</strain>
    </source>
</reference>
<evidence type="ECO:0000256" key="1">
    <source>
        <dbReference type="SAM" id="MobiDB-lite"/>
    </source>
</evidence>
<dbReference type="EMBL" id="CP133659">
    <property type="protein sequence ID" value="WMW65557.1"/>
    <property type="molecule type" value="Genomic_DNA"/>
</dbReference>
<dbReference type="InterPro" id="IPR016181">
    <property type="entry name" value="Acyl_CoA_acyltransferase"/>
</dbReference>
<sequence>MSHLSHTQLETAPDHIRNAHIRRPVPPPIMPVMPGASDTPQLPASSRQPCTDTRQHHTPIATELPPATLAARQCYLRHTTPVPNSRSGFRQLGPVRMLVCFWQDRMSLLQIHSDARRAGYGSQAMALLVAIAERHGLHIVANALPLAHGNGCLDQRTLTEWYLGFGFQRIPGSSMNAIIYTPAHISRTASTG</sequence>
<organism evidence="2 3">
    <name type="scientific">Nitratidesulfovibrio liaohensis</name>
    <dbReference type="NCBI Taxonomy" id="2604158"/>
    <lineage>
        <taxon>Bacteria</taxon>
        <taxon>Pseudomonadati</taxon>
        <taxon>Thermodesulfobacteriota</taxon>
        <taxon>Desulfovibrionia</taxon>
        <taxon>Desulfovibrionales</taxon>
        <taxon>Desulfovibrionaceae</taxon>
        <taxon>Nitratidesulfovibrio</taxon>
    </lineage>
</organism>
<feature type="compositionally biased region" description="Polar residues" evidence="1">
    <location>
        <begin position="1"/>
        <end position="10"/>
    </location>
</feature>
<evidence type="ECO:0000313" key="3">
    <source>
        <dbReference type="Proteomes" id="UP001180616"/>
    </source>
</evidence>